<reference evidence="2" key="1">
    <citation type="submission" date="2022-11" db="EMBL/GenBank/DDBJ databases">
        <title>Minimal conservation of predation-associated metabolite biosynthetic gene clusters underscores biosynthetic potential of Myxococcota including descriptions for ten novel species: Archangium lansinium sp. nov., Myxococcus landrumus sp. nov., Nannocystis bai.</title>
        <authorList>
            <person name="Ahearne A."/>
            <person name="Stevens C."/>
            <person name="Phillips K."/>
        </authorList>
    </citation>
    <scope>NUCLEOTIDE SEQUENCE</scope>
    <source>
        <strain evidence="2">Na p29</strain>
    </source>
</reference>
<accession>A0A9X3J481</accession>
<keyword evidence="3" id="KW-1185">Reference proteome</keyword>
<dbReference type="RefSeq" id="WP_267778244.1">
    <property type="nucleotide sequence ID" value="NZ_JAPNKE010000002.1"/>
</dbReference>
<dbReference type="AlphaFoldDB" id="A0A9X3J481"/>
<gene>
    <name evidence="2" type="ORF">OV079_52655</name>
</gene>
<name>A0A9X3J481_9BACT</name>
<sequence>MQPDGRPRLREDGHRVPGEARGQAARGRRFVHSLFELSTEYDYATILRDRKIAILVSSEGQVLPAPQGYYVFPDGIIAEILEGGQIGALWGEEFSDGGGGFWSMC</sequence>
<organism evidence="2 3">
    <name type="scientific">Nannocystis pusilla</name>
    <dbReference type="NCBI Taxonomy" id="889268"/>
    <lineage>
        <taxon>Bacteria</taxon>
        <taxon>Pseudomonadati</taxon>
        <taxon>Myxococcota</taxon>
        <taxon>Polyangia</taxon>
        <taxon>Nannocystales</taxon>
        <taxon>Nannocystaceae</taxon>
        <taxon>Nannocystis</taxon>
    </lineage>
</organism>
<evidence type="ECO:0000256" key="1">
    <source>
        <dbReference type="SAM" id="MobiDB-lite"/>
    </source>
</evidence>
<dbReference type="Proteomes" id="UP001150924">
    <property type="component" value="Unassembled WGS sequence"/>
</dbReference>
<proteinExistence type="predicted"/>
<comment type="caution">
    <text evidence="2">The sequence shown here is derived from an EMBL/GenBank/DDBJ whole genome shotgun (WGS) entry which is preliminary data.</text>
</comment>
<evidence type="ECO:0000313" key="3">
    <source>
        <dbReference type="Proteomes" id="UP001150924"/>
    </source>
</evidence>
<feature type="region of interest" description="Disordered" evidence="1">
    <location>
        <begin position="1"/>
        <end position="25"/>
    </location>
</feature>
<evidence type="ECO:0000313" key="2">
    <source>
        <dbReference type="EMBL" id="MCY1014035.1"/>
    </source>
</evidence>
<dbReference type="EMBL" id="JAPNKE010000002">
    <property type="protein sequence ID" value="MCY1014035.1"/>
    <property type="molecule type" value="Genomic_DNA"/>
</dbReference>
<feature type="compositionally biased region" description="Basic and acidic residues" evidence="1">
    <location>
        <begin position="1"/>
        <end position="18"/>
    </location>
</feature>
<protein>
    <submittedName>
        <fullName evidence="2">Uncharacterized protein</fullName>
    </submittedName>
</protein>